<proteinExistence type="predicted"/>
<organism evidence="1 2">
    <name type="scientific">Cellulomonas triticagri</name>
    <dbReference type="NCBI Taxonomy" id="2483352"/>
    <lineage>
        <taxon>Bacteria</taxon>
        <taxon>Bacillati</taxon>
        <taxon>Actinomycetota</taxon>
        <taxon>Actinomycetes</taxon>
        <taxon>Micrococcales</taxon>
        <taxon>Cellulomonadaceae</taxon>
        <taxon>Cellulomonas</taxon>
    </lineage>
</organism>
<name>A0A3M2J6K5_9CELL</name>
<dbReference type="GO" id="GO:0003700">
    <property type="term" value="F:DNA-binding transcription factor activity"/>
    <property type="evidence" value="ECO:0007669"/>
    <property type="project" value="InterPro"/>
</dbReference>
<comment type="caution">
    <text evidence="1">The sequence shown here is derived from an EMBL/GenBank/DDBJ whole genome shotgun (WGS) entry which is preliminary data.</text>
</comment>
<reference evidence="1 2" key="1">
    <citation type="submission" date="2018-10" db="EMBL/GenBank/DDBJ databases">
        <title>Isolation, diversity and antifungal activity of actinobacteria from wheat.</title>
        <authorList>
            <person name="Han C."/>
        </authorList>
    </citation>
    <scope>NUCLEOTIDE SEQUENCE [LARGE SCALE GENOMIC DNA]</scope>
    <source>
        <strain evidence="1 2">NEAU-YY56</strain>
    </source>
</reference>
<dbReference type="InterPro" id="IPR013325">
    <property type="entry name" value="RNA_pol_sigma_r2"/>
</dbReference>
<keyword evidence="2" id="KW-1185">Reference proteome</keyword>
<dbReference type="EMBL" id="RFFI01000105">
    <property type="protein sequence ID" value="RMI06565.1"/>
    <property type="molecule type" value="Genomic_DNA"/>
</dbReference>
<evidence type="ECO:0000313" key="1">
    <source>
        <dbReference type="EMBL" id="RMI06565.1"/>
    </source>
</evidence>
<dbReference type="Gene3D" id="1.10.1740.10">
    <property type="match status" value="1"/>
</dbReference>
<dbReference type="Proteomes" id="UP000269289">
    <property type="component" value="Unassembled WGS sequence"/>
</dbReference>
<dbReference type="GO" id="GO:0006352">
    <property type="term" value="P:DNA-templated transcription initiation"/>
    <property type="evidence" value="ECO:0007669"/>
    <property type="project" value="InterPro"/>
</dbReference>
<protein>
    <submittedName>
        <fullName evidence="1">Uncharacterized protein</fullName>
    </submittedName>
</protein>
<sequence>MTAPHVHEGGAMTMSAAQPQGVCATDWGDALSTLVHDRGAALVRYAVEVTGSSREAEDVWQEALVRALARGLRARTAPGPDVETEVRRAIVDAHRGRRTAVAG</sequence>
<dbReference type="SUPFAM" id="SSF88946">
    <property type="entry name" value="Sigma2 domain of RNA polymerase sigma factors"/>
    <property type="match status" value="1"/>
</dbReference>
<dbReference type="AlphaFoldDB" id="A0A3M2J6K5"/>
<gene>
    <name evidence="1" type="ORF">EBM89_16060</name>
</gene>
<evidence type="ECO:0000313" key="2">
    <source>
        <dbReference type="Proteomes" id="UP000269289"/>
    </source>
</evidence>
<accession>A0A3M2J6K5</accession>